<sequence>MVERSNEPPLYYRQLTMTRKQRHELTSQLDTIPPHFLAERILNDIIFQAIREKCGWMSLEDARLTPGKTKSCKKFQHQLKLPRSKYQ</sequence>
<organism evidence="1">
    <name type="scientific">Timema poppense</name>
    <name type="common">Walking stick</name>
    <dbReference type="NCBI Taxonomy" id="170557"/>
    <lineage>
        <taxon>Eukaryota</taxon>
        <taxon>Metazoa</taxon>
        <taxon>Ecdysozoa</taxon>
        <taxon>Arthropoda</taxon>
        <taxon>Hexapoda</taxon>
        <taxon>Insecta</taxon>
        <taxon>Pterygota</taxon>
        <taxon>Neoptera</taxon>
        <taxon>Polyneoptera</taxon>
        <taxon>Phasmatodea</taxon>
        <taxon>Timematodea</taxon>
        <taxon>Timematoidea</taxon>
        <taxon>Timematidae</taxon>
        <taxon>Timema</taxon>
    </lineage>
</organism>
<evidence type="ECO:0000313" key="1">
    <source>
        <dbReference type="EMBL" id="CAD7420338.1"/>
    </source>
</evidence>
<name>A0A7R9DVG4_TIMPO</name>
<dbReference type="AlphaFoldDB" id="A0A7R9DVG4"/>
<accession>A0A7R9DVG4</accession>
<proteinExistence type="predicted"/>
<protein>
    <submittedName>
        <fullName evidence="1">Uncharacterized protein</fullName>
    </submittedName>
</protein>
<reference evidence="1" key="1">
    <citation type="submission" date="2020-11" db="EMBL/GenBank/DDBJ databases">
        <authorList>
            <person name="Tran Van P."/>
        </authorList>
    </citation>
    <scope>NUCLEOTIDE SEQUENCE</scope>
</reference>
<gene>
    <name evidence="1" type="ORF">TPSB3V08_LOCUS13753</name>
</gene>
<dbReference type="EMBL" id="OD030056">
    <property type="protein sequence ID" value="CAD7420338.1"/>
    <property type="molecule type" value="Genomic_DNA"/>
</dbReference>